<name>A0A1W2G011_KIBAR</name>
<gene>
    <name evidence="2" type="ORF">SAMN05661093_10817</name>
</gene>
<feature type="domain" description="THIF-type NAD/FAD binding fold" evidence="1">
    <location>
        <begin position="124"/>
        <end position="186"/>
    </location>
</feature>
<reference evidence="2 3" key="1">
    <citation type="submission" date="2017-04" db="EMBL/GenBank/DDBJ databases">
        <authorList>
            <person name="Afonso C.L."/>
            <person name="Miller P.J."/>
            <person name="Scott M.A."/>
            <person name="Spackman E."/>
            <person name="Goraichik I."/>
            <person name="Dimitrov K.M."/>
            <person name="Suarez D.L."/>
            <person name="Swayne D.E."/>
        </authorList>
    </citation>
    <scope>NUCLEOTIDE SEQUENCE [LARGE SCALE GENOMIC DNA]</scope>
    <source>
        <strain evidence="2 3">DSM 43828</strain>
    </source>
</reference>
<dbReference type="Gene3D" id="3.40.50.720">
    <property type="entry name" value="NAD(P)-binding Rossmann-like Domain"/>
    <property type="match status" value="1"/>
</dbReference>
<dbReference type="InterPro" id="IPR000594">
    <property type="entry name" value="ThiF_NAD_FAD-bd"/>
</dbReference>
<evidence type="ECO:0000313" key="3">
    <source>
        <dbReference type="Proteomes" id="UP000192674"/>
    </source>
</evidence>
<dbReference type="Proteomes" id="UP000192674">
    <property type="component" value="Unassembled WGS sequence"/>
</dbReference>
<dbReference type="GO" id="GO:0008641">
    <property type="term" value="F:ubiquitin-like modifier activating enzyme activity"/>
    <property type="evidence" value="ECO:0007669"/>
    <property type="project" value="InterPro"/>
</dbReference>
<dbReference type="InterPro" id="IPR035985">
    <property type="entry name" value="Ubiquitin-activating_enz"/>
</dbReference>
<dbReference type="OrthoDB" id="4426339at2"/>
<dbReference type="AlphaFoldDB" id="A0A1W2G011"/>
<dbReference type="Pfam" id="PF00899">
    <property type="entry name" value="ThiF"/>
    <property type="match status" value="1"/>
</dbReference>
<evidence type="ECO:0000313" key="2">
    <source>
        <dbReference type="EMBL" id="SMD27216.1"/>
    </source>
</evidence>
<sequence length="334" mass="35560">MSHGGRSLPRRPKVLTGLPVLRRGDDEIQLGLDPRHAVVIGGVTKTVAESIQNLDGHVRTRQLLDKAPPDDRPTLSGLLSELHELGLIEDVTETAMPARLAPDATTWSLRTGNQPGQLAATRTKSSVLVHGSGRLGLAVAQLLVTAGIGAVELDADGVVEAEDTGCGYRDEDIGKPRADVARSRLPSARVTDPDLVVLTDAAVPTPEFVTSLLSRSVPHLSVRVREGIGIVGPFVVPGRSSCLGCADLHRADLDHEWPAVAAQLVGQRQHADLTCAHATAALGAEQAMRALEWLSVGGTRPPIWNGTIELDPFHGKLEQRPWPPHVFCSCGARQ</sequence>
<proteinExistence type="predicted"/>
<organism evidence="2 3">
    <name type="scientific">Kibdelosporangium aridum</name>
    <dbReference type="NCBI Taxonomy" id="2030"/>
    <lineage>
        <taxon>Bacteria</taxon>
        <taxon>Bacillati</taxon>
        <taxon>Actinomycetota</taxon>
        <taxon>Actinomycetes</taxon>
        <taxon>Pseudonocardiales</taxon>
        <taxon>Pseudonocardiaceae</taxon>
        <taxon>Kibdelosporangium</taxon>
    </lineage>
</organism>
<dbReference type="SUPFAM" id="SSF69572">
    <property type="entry name" value="Activating enzymes of the ubiquitin-like proteins"/>
    <property type="match status" value="1"/>
</dbReference>
<keyword evidence="3" id="KW-1185">Reference proteome</keyword>
<accession>A0A1W2G011</accession>
<evidence type="ECO:0000259" key="1">
    <source>
        <dbReference type="Pfam" id="PF00899"/>
    </source>
</evidence>
<protein>
    <submittedName>
        <fullName evidence="2">ThiF family protein</fullName>
    </submittedName>
</protein>
<dbReference type="EMBL" id="FWXV01000021">
    <property type="protein sequence ID" value="SMD27216.1"/>
    <property type="molecule type" value="Genomic_DNA"/>
</dbReference>